<evidence type="ECO:0008006" key="4">
    <source>
        <dbReference type="Google" id="ProtNLM"/>
    </source>
</evidence>
<dbReference type="Proteomes" id="UP001057481">
    <property type="component" value="Unassembled WGS sequence"/>
</dbReference>
<keyword evidence="1" id="KW-0812">Transmembrane</keyword>
<protein>
    <recommendedName>
        <fullName evidence="4">Cation/H+ exchanger domain-containing protein</fullName>
    </recommendedName>
</protein>
<name>A0ABT0VGP9_9LACO</name>
<keyword evidence="3" id="KW-1185">Reference proteome</keyword>
<gene>
    <name evidence="2" type="ORF">KAK10_02360</name>
</gene>
<reference evidence="2" key="1">
    <citation type="submission" date="2021-04" db="EMBL/GenBank/DDBJ databases">
        <title>Taxonomic assessment of Weissella genus.</title>
        <authorList>
            <person name="Fanelli F."/>
            <person name="Chieffi D."/>
            <person name="Dell'Aquila A."/>
            <person name="Gyu-Sung C."/>
            <person name="Franz C.M.A.P."/>
            <person name="Fusco V."/>
        </authorList>
    </citation>
    <scope>NUCLEOTIDE SEQUENCE</scope>
    <source>
        <strain evidence="2">LMG 25373</strain>
    </source>
</reference>
<organism evidence="2 3">
    <name type="scientific">Periweissella beninensis</name>
    <dbReference type="NCBI Taxonomy" id="504936"/>
    <lineage>
        <taxon>Bacteria</taxon>
        <taxon>Bacillati</taxon>
        <taxon>Bacillota</taxon>
        <taxon>Bacilli</taxon>
        <taxon>Lactobacillales</taxon>
        <taxon>Lactobacillaceae</taxon>
        <taxon>Periweissella</taxon>
    </lineage>
</organism>
<dbReference type="EMBL" id="JAGMVS010000039">
    <property type="protein sequence ID" value="MCM2436775.1"/>
    <property type="molecule type" value="Genomic_DNA"/>
</dbReference>
<feature type="transmembrane region" description="Helical" evidence="1">
    <location>
        <begin position="28"/>
        <end position="50"/>
    </location>
</feature>
<accession>A0ABT0VGP9</accession>
<keyword evidence="1" id="KW-0472">Membrane</keyword>
<sequence length="97" mass="11330">MFALRYFFVRFNLADQHWPRAKHRLDSLIFALGGFHGTITLTMAFSLPLTINKQPLPYRIEILFIAAMVIMLSLLLPAIVRSLKVYYKALIMRICMR</sequence>
<evidence type="ECO:0000256" key="1">
    <source>
        <dbReference type="SAM" id="Phobius"/>
    </source>
</evidence>
<feature type="transmembrane region" description="Helical" evidence="1">
    <location>
        <begin position="62"/>
        <end position="83"/>
    </location>
</feature>
<comment type="caution">
    <text evidence="2">The sequence shown here is derived from an EMBL/GenBank/DDBJ whole genome shotgun (WGS) entry which is preliminary data.</text>
</comment>
<evidence type="ECO:0000313" key="2">
    <source>
        <dbReference type="EMBL" id="MCM2436775.1"/>
    </source>
</evidence>
<keyword evidence="1" id="KW-1133">Transmembrane helix</keyword>
<proteinExistence type="predicted"/>
<evidence type="ECO:0000313" key="3">
    <source>
        <dbReference type="Proteomes" id="UP001057481"/>
    </source>
</evidence>